<keyword evidence="13 14" id="KW-0326">Glycosidase</keyword>
<dbReference type="Pfam" id="PF00730">
    <property type="entry name" value="HhH-GPD"/>
    <property type="match status" value="1"/>
</dbReference>
<gene>
    <name evidence="16" type="primary">mutY</name>
    <name evidence="16" type="ORF">NR989_10760</name>
</gene>
<dbReference type="NCBIfam" id="NF008132">
    <property type="entry name" value="PRK10880.1"/>
    <property type="match status" value="1"/>
</dbReference>
<dbReference type="EMBL" id="CP102381">
    <property type="protein sequence ID" value="WEJ62481.1"/>
    <property type="molecule type" value="Genomic_DNA"/>
</dbReference>
<accession>A0ABY8C932</accession>
<protein>
    <recommendedName>
        <fullName evidence="5 14">Adenine DNA glycosylase</fullName>
        <ecNumber evidence="4 14">3.2.2.31</ecNumber>
    </recommendedName>
</protein>
<dbReference type="InterPro" id="IPR015797">
    <property type="entry name" value="NUDIX_hydrolase-like_dom_sf"/>
</dbReference>
<dbReference type="InterPro" id="IPR023170">
    <property type="entry name" value="HhH_base_excis_C"/>
</dbReference>
<dbReference type="Pfam" id="PF00633">
    <property type="entry name" value="HHH"/>
    <property type="match status" value="1"/>
</dbReference>
<dbReference type="Gene3D" id="1.10.340.30">
    <property type="entry name" value="Hypothetical protein, domain 2"/>
    <property type="match status" value="1"/>
</dbReference>
<proteinExistence type="inferred from homology"/>
<dbReference type="InterPro" id="IPR044298">
    <property type="entry name" value="MIG/MutY"/>
</dbReference>
<evidence type="ECO:0000256" key="6">
    <source>
        <dbReference type="ARBA" id="ARBA00022485"/>
    </source>
</evidence>
<dbReference type="PANTHER" id="PTHR42944:SF1">
    <property type="entry name" value="ADENINE DNA GLYCOSYLASE"/>
    <property type="match status" value="1"/>
</dbReference>
<evidence type="ECO:0000256" key="3">
    <source>
        <dbReference type="ARBA" id="ARBA00008343"/>
    </source>
</evidence>
<dbReference type="RefSeq" id="WP_275594739.1">
    <property type="nucleotide sequence ID" value="NZ_CP102381.1"/>
</dbReference>
<dbReference type="SUPFAM" id="SSF48150">
    <property type="entry name" value="DNA-glycosylase"/>
    <property type="match status" value="1"/>
</dbReference>
<evidence type="ECO:0000256" key="9">
    <source>
        <dbReference type="ARBA" id="ARBA00022801"/>
    </source>
</evidence>
<dbReference type="EC" id="3.2.2.31" evidence="4 14"/>
<organism evidence="16 17">
    <name type="scientific">Thiomicrorhabdus lithotrophica</name>
    <dbReference type="NCBI Taxonomy" id="2949997"/>
    <lineage>
        <taxon>Bacteria</taxon>
        <taxon>Pseudomonadati</taxon>
        <taxon>Pseudomonadota</taxon>
        <taxon>Gammaproteobacteria</taxon>
        <taxon>Thiotrichales</taxon>
        <taxon>Piscirickettsiaceae</taxon>
        <taxon>Thiomicrorhabdus</taxon>
    </lineage>
</organism>
<comment type="function">
    <text evidence="2">Adenine glycosylase active on G-A mispairs. MutY also corrects error-prone DNA synthesis past GO lesions which are due to the oxidatively damaged form of guanine: 7,8-dihydro-8-oxoguanine (8-oxo-dGTP).</text>
</comment>
<evidence type="ECO:0000256" key="1">
    <source>
        <dbReference type="ARBA" id="ARBA00000843"/>
    </source>
</evidence>
<evidence type="ECO:0000259" key="15">
    <source>
        <dbReference type="SMART" id="SM00478"/>
    </source>
</evidence>
<dbReference type="Proteomes" id="UP001222275">
    <property type="component" value="Chromosome"/>
</dbReference>
<comment type="catalytic activity">
    <reaction evidence="1 14">
        <text>Hydrolyzes free adenine bases from 7,8-dihydro-8-oxoguanine:adenine mismatched double-stranded DNA, leaving an apurinic site.</text>
        <dbReference type="EC" id="3.2.2.31"/>
    </reaction>
</comment>
<sequence length="365" mass="42050">MSNQQPPQFATQLLDWFDSNGRHDLPWQQDINSYRVWVSEIMLQQTQVKTVIPYYRRFMQSFPDINTLAEASQEQVLSHWAGLGYYARGRNLHKAAQLIMAEHNGVFPKDFDSIVGLPGIGRSTAGAILSIALNQRFAILDGNVKRVLSRFFAIEGWPGEKRIESKLWLLADELTPKQRFDDYTQAIMDLGATLCTRSKPNCENCPVQSSCLAFKQEDVTKYPFKKPKKEKPIKQAWLLIRQNQNAQICLYQRPQKGIWGGLWSLPEFESYQACEQYLQSEGSCQQSLIEWDSFRHTFSHYHLDIHPLYLDESVVSGVKDQRAHYNDDSNEEKPEGWYSIQSLLKGEVGIPAPVVKLMNRLDETK</sequence>
<evidence type="ECO:0000256" key="8">
    <source>
        <dbReference type="ARBA" id="ARBA00022763"/>
    </source>
</evidence>
<keyword evidence="10 14" id="KW-0408">Iron</keyword>
<dbReference type="InterPro" id="IPR004036">
    <property type="entry name" value="Endonuclease-III-like_CS2"/>
</dbReference>
<dbReference type="InterPro" id="IPR011257">
    <property type="entry name" value="DNA_glycosylase"/>
</dbReference>
<comment type="cofactor">
    <cofactor evidence="14">
        <name>[4Fe-4S] cluster</name>
        <dbReference type="ChEBI" id="CHEBI:49883"/>
    </cofactor>
    <text evidence="14">Binds 1 [4Fe-4S] cluster.</text>
</comment>
<reference evidence="16 17" key="1">
    <citation type="submission" date="2022-06" db="EMBL/GenBank/DDBJ databases">
        <title>Thiomicrohabdus sp. nov, an obligately chemolithoautotrophic, sulfur-oxidizing bacterium isolated from beach of Guanyin Mountain. Amoy.</title>
        <authorList>
            <person name="Zhu H."/>
        </authorList>
    </citation>
    <scope>NUCLEOTIDE SEQUENCE [LARGE SCALE GENOMIC DNA]</scope>
    <source>
        <strain evidence="16 17">XGS-01</strain>
    </source>
</reference>
<keyword evidence="9 16" id="KW-0378">Hydrolase</keyword>
<keyword evidence="8 14" id="KW-0227">DNA damage</keyword>
<dbReference type="Gene3D" id="3.90.79.10">
    <property type="entry name" value="Nucleoside Triphosphate Pyrophosphohydrolase"/>
    <property type="match status" value="1"/>
</dbReference>
<dbReference type="Gene3D" id="1.10.1670.10">
    <property type="entry name" value="Helix-hairpin-Helix base-excision DNA repair enzymes (C-terminal)"/>
    <property type="match status" value="1"/>
</dbReference>
<keyword evidence="17" id="KW-1185">Reference proteome</keyword>
<name>A0ABY8C932_9GAMM</name>
<comment type="similarity">
    <text evidence="3 14">Belongs to the Nth/MutY family.</text>
</comment>
<dbReference type="CDD" id="cd00056">
    <property type="entry name" value="ENDO3c"/>
    <property type="match status" value="1"/>
</dbReference>
<evidence type="ECO:0000256" key="10">
    <source>
        <dbReference type="ARBA" id="ARBA00023004"/>
    </source>
</evidence>
<evidence type="ECO:0000313" key="17">
    <source>
        <dbReference type="Proteomes" id="UP001222275"/>
    </source>
</evidence>
<evidence type="ECO:0000256" key="11">
    <source>
        <dbReference type="ARBA" id="ARBA00023014"/>
    </source>
</evidence>
<dbReference type="NCBIfam" id="TIGR01084">
    <property type="entry name" value="mutY"/>
    <property type="match status" value="1"/>
</dbReference>
<dbReference type="InterPro" id="IPR029119">
    <property type="entry name" value="MutY_C"/>
</dbReference>
<dbReference type="PROSITE" id="PS01155">
    <property type="entry name" value="ENDONUCLEASE_III_2"/>
    <property type="match status" value="1"/>
</dbReference>
<dbReference type="SMART" id="SM00478">
    <property type="entry name" value="ENDO3c"/>
    <property type="match status" value="1"/>
</dbReference>
<dbReference type="CDD" id="cd03431">
    <property type="entry name" value="NUDIX_DNA_Glycosylase_C-MutY"/>
    <property type="match status" value="1"/>
</dbReference>
<keyword evidence="12" id="KW-0234">DNA repair</keyword>
<evidence type="ECO:0000313" key="16">
    <source>
        <dbReference type="EMBL" id="WEJ62481.1"/>
    </source>
</evidence>
<keyword evidence="6" id="KW-0004">4Fe-4S</keyword>
<dbReference type="Pfam" id="PF14815">
    <property type="entry name" value="NUDIX_4"/>
    <property type="match status" value="1"/>
</dbReference>
<feature type="domain" description="HhH-GPD" evidence="15">
    <location>
        <begin position="42"/>
        <end position="193"/>
    </location>
</feature>
<keyword evidence="7" id="KW-0479">Metal-binding</keyword>
<evidence type="ECO:0000256" key="12">
    <source>
        <dbReference type="ARBA" id="ARBA00023204"/>
    </source>
</evidence>
<evidence type="ECO:0000256" key="7">
    <source>
        <dbReference type="ARBA" id="ARBA00022723"/>
    </source>
</evidence>
<dbReference type="SUPFAM" id="SSF55811">
    <property type="entry name" value="Nudix"/>
    <property type="match status" value="1"/>
</dbReference>
<dbReference type="InterPro" id="IPR005760">
    <property type="entry name" value="A/G_AdeGlyc_MutY"/>
</dbReference>
<evidence type="ECO:0000256" key="2">
    <source>
        <dbReference type="ARBA" id="ARBA00002933"/>
    </source>
</evidence>
<evidence type="ECO:0000256" key="13">
    <source>
        <dbReference type="ARBA" id="ARBA00023295"/>
    </source>
</evidence>
<dbReference type="GO" id="GO:0000701">
    <property type="term" value="F:purine-specific mismatch base pair DNA N-glycosylase activity"/>
    <property type="evidence" value="ECO:0007669"/>
    <property type="project" value="UniProtKB-EC"/>
</dbReference>
<evidence type="ECO:0000256" key="14">
    <source>
        <dbReference type="RuleBase" id="RU365096"/>
    </source>
</evidence>
<dbReference type="InterPro" id="IPR003265">
    <property type="entry name" value="HhH-GPD_domain"/>
</dbReference>
<evidence type="ECO:0000256" key="4">
    <source>
        <dbReference type="ARBA" id="ARBA00012045"/>
    </source>
</evidence>
<evidence type="ECO:0000256" key="5">
    <source>
        <dbReference type="ARBA" id="ARBA00022023"/>
    </source>
</evidence>
<dbReference type="PANTHER" id="PTHR42944">
    <property type="entry name" value="ADENINE DNA GLYCOSYLASE"/>
    <property type="match status" value="1"/>
</dbReference>
<keyword evidence="11" id="KW-0411">Iron-sulfur</keyword>
<dbReference type="InterPro" id="IPR000445">
    <property type="entry name" value="HhH_motif"/>
</dbReference>